<dbReference type="OMA" id="YRNSHHG"/>
<dbReference type="Pfam" id="PF12773">
    <property type="entry name" value="DZR"/>
    <property type="match status" value="1"/>
</dbReference>
<accession>A0A7T2S908</accession>
<evidence type="ECO:0000259" key="1">
    <source>
        <dbReference type="Pfam" id="PF12773"/>
    </source>
</evidence>
<dbReference type="GeneID" id="96768584"/>
<dbReference type="AlphaFoldDB" id="A0A7T2S908"/>
<dbReference type="Proteomes" id="UP000594778">
    <property type="component" value="Chromosome"/>
</dbReference>
<evidence type="ECO:0000313" key="3">
    <source>
        <dbReference type="Proteomes" id="UP000594778"/>
    </source>
</evidence>
<dbReference type="RefSeq" id="WP_012203648.1">
    <property type="nucleotide sequence ID" value="NZ_CANENH010000005.1"/>
</dbReference>
<dbReference type="EMBL" id="CP065668">
    <property type="protein sequence ID" value="QPS11103.1"/>
    <property type="molecule type" value="Genomic_DNA"/>
</dbReference>
<feature type="domain" description="DZANK-type" evidence="1">
    <location>
        <begin position="46"/>
        <end position="87"/>
    </location>
</feature>
<reference evidence="2 3" key="1">
    <citation type="submission" date="2020-12" db="EMBL/GenBank/DDBJ databases">
        <title>FDA dAtabase for Regulatory Grade micrObial Sequences (FDA-ARGOS): Supporting development and validation of Infectious Disease Dx tests.</title>
        <authorList>
            <person name="Sproer C."/>
            <person name="Gronow S."/>
            <person name="Severitt S."/>
            <person name="Schroder I."/>
            <person name="Tallon L."/>
            <person name="Sadzewicz L."/>
            <person name="Zhao X."/>
            <person name="Boylan J."/>
            <person name="Ott S."/>
            <person name="Bowen H."/>
            <person name="Vavikolanu K."/>
            <person name="Mehta A."/>
            <person name="Aluvathingal J."/>
            <person name="Nadendla S."/>
            <person name="Lowell S."/>
            <person name="Myers T."/>
            <person name="Yan Y."/>
            <person name="Sichtig H."/>
        </authorList>
    </citation>
    <scope>NUCLEOTIDE SEQUENCE [LARGE SCALE GENOMIC DNA]</scope>
    <source>
        <strain evidence="2 3">FDAARGOS_909</strain>
    </source>
</reference>
<gene>
    <name evidence="2" type="ORF">I6G66_14355</name>
</gene>
<evidence type="ECO:0000313" key="2">
    <source>
        <dbReference type="EMBL" id="QPS11103.1"/>
    </source>
</evidence>
<proteinExistence type="predicted"/>
<protein>
    <submittedName>
        <fullName evidence="2">Zinc ribbon domain-containing protein</fullName>
    </submittedName>
</protein>
<organism evidence="2 3">
    <name type="scientific">Delftia acidovorans</name>
    <name type="common">Pseudomonas acidovorans</name>
    <name type="synonym">Comamonas acidovorans</name>
    <dbReference type="NCBI Taxonomy" id="80866"/>
    <lineage>
        <taxon>Bacteria</taxon>
        <taxon>Pseudomonadati</taxon>
        <taxon>Pseudomonadota</taxon>
        <taxon>Betaproteobacteria</taxon>
        <taxon>Burkholderiales</taxon>
        <taxon>Comamonadaceae</taxon>
        <taxon>Delftia</taxon>
    </lineage>
</organism>
<name>A0A7T2S908_DELAC</name>
<sequence length="91" mass="9785">MGISKWLFGKIQHNNNGGHHQKNGGHHNQYNQPAQRGSYGEVGYACPTCRTINSATSRFCRQCGLSLVCQGCDATITPGAKFCPQCGRAAS</sequence>
<dbReference type="InterPro" id="IPR025874">
    <property type="entry name" value="DZR"/>
</dbReference>